<dbReference type="AlphaFoldDB" id="A0A438IVU5"/>
<dbReference type="InterPro" id="IPR044824">
    <property type="entry name" value="MAIN-like"/>
</dbReference>
<dbReference type="PANTHER" id="PTHR46033">
    <property type="entry name" value="PROTEIN MAIN-LIKE 2"/>
    <property type="match status" value="1"/>
</dbReference>
<gene>
    <name evidence="2" type="primary">MAIL3_7</name>
    <name evidence="2" type="ORF">CK203_026404</name>
</gene>
<dbReference type="PANTHER" id="PTHR46033:SF8">
    <property type="entry name" value="PROTEIN MAINTENANCE OF MERISTEMS-LIKE"/>
    <property type="match status" value="1"/>
</dbReference>
<accession>A0A438IVU5</accession>
<sequence length="513" mass="57779">MDEIELYIEQVPVQPQVRGQLLGNFTHLLLGENDNVEEFEYGCGPSSAPIAMTYEYRADEDEEKALHKAMEIEQGIYVSMDVEGCDMSNNLDLEDPIEFSPVQYHSGNTNIGNSGGEFMVGQVFNSKADLQYAAKLYSISAHQEYIVVLSTTKLLVLRYKKAKQSQYPWRLCYGCKRAALATKIEKFNKHMNTIERINAAAQQWLEAILLRNGHSLMIEVEGANQLASNEEYTPYVNAKVKANVVKAGSHEIVLYDHIQGRFRVKTNRGLRIHGFPIIGTCDIDWSLLCYELLGGNAILAHLYKELCRASFAGAIDIVECVTLLQILWEPYMGDLVAYLSAISLADQEIWWMMSPLICFDIVKWHQPKRVLRQFGLQQGIPPSSSIDQNLYSMDRRGRHKYDWGAFHAQYITLWASCAERIAIAPPMMGAIDQIRYHSIATTTQLLITGMVEIASRSVGPTSGALGDIYRIAIDILHVIGEEHRIHLVLQSPTSSYPSMRPPVSATTVRMQPI</sequence>
<dbReference type="InterPro" id="IPR019557">
    <property type="entry name" value="AminoTfrase-like_pln_mobile"/>
</dbReference>
<comment type="caution">
    <text evidence="2">The sequence shown here is derived from an EMBL/GenBank/DDBJ whole genome shotgun (WGS) entry which is preliminary data.</text>
</comment>
<evidence type="ECO:0000259" key="1">
    <source>
        <dbReference type="Pfam" id="PF10536"/>
    </source>
</evidence>
<feature type="domain" description="Aminotransferase-like plant mobile" evidence="1">
    <location>
        <begin position="325"/>
        <end position="424"/>
    </location>
</feature>
<dbReference type="EMBL" id="QGNW01000079">
    <property type="protein sequence ID" value="RVX00847.1"/>
    <property type="molecule type" value="Genomic_DNA"/>
</dbReference>
<evidence type="ECO:0000313" key="3">
    <source>
        <dbReference type="Proteomes" id="UP000288805"/>
    </source>
</evidence>
<dbReference type="GO" id="GO:0010073">
    <property type="term" value="P:meristem maintenance"/>
    <property type="evidence" value="ECO:0007669"/>
    <property type="project" value="InterPro"/>
</dbReference>
<name>A0A438IVU5_VITVI</name>
<reference evidence="2 3" key="1">
    <citation type="journal article" date="2018" name="PLoS Genet.">
        <title>Population sequencing reveals clonal diversity and ancestral inbreeding in the grapevine cultivar Chardonnay.</title>
        <authorList>
            <person name="Roach M.J."/>
            <person name="Johnson D.L."/>
            <person name="Bohlmann J."/>
            <person name="van Vuuren H.J."/>
            <person name="Jones S.J."/>
            <person name="Pretorius I.S."/>
            <person name="Schmidt S.A."/>
            <person name="Borneman A.R."/>
        </authorList>
    </citation>
    <scope>NUCLEOTIDE SEQUENCE [LARGE SCALE GENOMIC DNA]</scope>
    <source>
        <strain evidence="3">cv. Chardonnay</strain>
        <tissue evidence="2">Leaf</tissue>
    </source>
</reference>
<proteinExistence type="predicted"/>
<evidence type="ECO:0000313" key="2">
    <source>
        <dbReference type="EMBL" id="RVX00847.1"/>
    </source>
</evidence>
<dbReference type="Proteomes" id="UP000288805">
    <property type="component" value="Unassembled WGS sequence"/>
</dbReference>
<protein>
    <submittedName>
        <fullName evidence="2">Serine/threonine-protein phosphatase 7 long form-like</fullName>
    </submittedName>
</protein>
<organism evidence="2 3">
    <name type="scientific">Vitis vinifera</name>
    <name type="common">Grape</name>
    <dbReference type="NCBI Taxonomy" id="29760"/>
    <lineage>
        <taxon>Eukaryota</taxon>
        <taxon>Viridiplantae</taxon>
        <taxon>Streptophyta</taxon>
        <taxon>Embryophyta</taxon>
        <taxon>Tracheophyta</taxon>
        <taxon>Spermatophyta</taxon>
        <taxon>Magnoliopsida</taxon>
        <taxon>eudicotyledons</taxon>
        <taxon>Gunneridae</taxon>
        <taxon>Pentapetalae</taxon>
        <taxon>rosids</taxon>
        <taxon>Vitales</taxon>
        <taxon>Vitaceae</taxon>
        <taxon>Viteae</taxon>
        <taxon>Vitis</taxon>
    </lineage>
</organism>
<dbReference type="Pfam" id="PF10536">
    <property type="entry name" value="PMD"/>
    <property type="match status" value="1"/>
</dbReference>